<dbReference type="SUPFAM" id="SSF57716">
    <property type="entry name" value="Glucocorticoid receptor-like (DNA-binding domain)"/>
    <property type="match status" value="1"/>
</dbReference>
<dbReference type="Pfam" id="PF01246">
    <property type="entry name" value="Ribosomal_L24e"/>
    <property type="match status" value="1"/>
</dbReference>
<evidence type="ECO:0000256" key="2">
    <source>
        <dbReference type="ARBA" id="ARBA00022980"/>
    </source>
</evidence>
<feature type="compositionally biased region" description="Basic and acidic residues" evidence="4">
    <location>
        <begin position="89"/>
        <end position="129"/>
    </location>
</feature>
<dbReference type="GO" id="GO:0003735">
    <property type="term" value="F:structural constituent of ribosome"/>
    <property type="evidence" value="ECO:0007669"/>
    <property type="project" value="InterPro"/>
</dbReference>
<dbReference type="GO" id="GO:0003729">
    <property type="term" value="F:mRNA binding"/>
    <property type="evidence" value="ECO:0007669"/>
    <property type="project" value="TreeGrafter"/>
</dbReference>
<dbReference type="FunFam" id="2.30.170.20:FF:000002">
    <property type="entry name" value="60S ribosomal protein L24"/>
    <property type="match status" value="1"/>
</dbReference>
<dbReference type="InterPro" id="IPR038630">
    <property type="entry name" value="L24e/L24_sf"/>
</dbReference>
<evidence type="ECO:0000256" key="3">
    <source>
        <dbReference type="ARBA" id="ARBA00023274"/>
    </source>
</evidence>
<keyword evidence="2" id="KW-0689">Ribosomal protein</keyword>
<gene>
    <name evidence="6" type="ORF">P168DRAFT_240978</name>
</gene>
<dbReference type="Proteomes" id="UP000234254">
    <property type="component" value="Unassembled WGS sequence"/>
</dbReference>
<feature type="region of interest" description="Disordered" evidence="4">
    <location>
        <begin position="87"/>
        <end position="157"/>
    </location>
</feature>
<dbReference type="InterPro" id="IPR056366">
    <property type="entry name" value="Ribosomal_eL24"/>
</dbReference>
<dbReference type="Gene3D" id="2.30.170.20">
    <property type="entry name" value="Ribosomal protein L24e"/>
    <property type="match status" value="1"/>
</dbReference>
<name>A0A2I1CXA6_ASPC2</name>
<dbReference type="PANTHER" id="PTHR10792">
    <property type="entry name" value="60S RIBOSOMAL PROTEIN L24"/>
    <property type="match status" value="1"/>
</dbReference>
<dbReference type="GO" id="GO:0022625">
    <property type="term" value="C:cytosolic large ribosomal subunit"/>
    <property type="evidence" value="ECO:0007669"/>
    <property type="project" value="TreeGrafter"/>
</dbReference>
<sequence length="157" mass="17768">MRTYDDSFSGQKIYPGKGKLFVRGDSKIFRFQKGKSESLFLQRKNPRRISWTVLYRRQHKKGISEEVAKKRTRRAVKSQRGIVGASLDVIKERRNQRPEARAAARQQAIKDAKEKKAATETRKKAEKAKSGATKPAQRIQSKQGAKGSAPKVAAKSR</sequence>
<dbReference type="EMBL" id="MSFM01000010">
    <property type="protein sequence ID" value="PKY02252.1"/>
    <property type="molecule type" value="Genomic_DNA"/>
</dbReference>
<keyword evidence="7" id="KW-1185">Reference proteome</keyword>
<dbReference type="AlphaFoldDB" id="A0A2I1CXA6"/>
<accession>A0A2I1CXA6</accession>
<evidence type="ECO:0000259" key="5">
    <source>
        <dbReference type="Pfam" id="PF01246"/>
    </source>
</evidence>
<proteinExistence type="inferred from homology"/>
<evidence type="ECO:0000313" key="6">
    <source>
        <dbReference type="EMBL" id="PKY02252.1"/>
    </source>
</evidence>
<protein>
    <recommendedName>
        <fullName evidence="5">Large ribosomal subunit protein eL24-related N-terminal domain-containing protein</fullName>
    </recommendedName>
</protein>
<dbReference type="PANTHER" id="PTHR10792:SF1">
    <property type="entry name" value="RIBOSOMAL PROTEIN L24"/>
    <property type="match status" value="1"/>
</dbReference>
<dbReference type="VEuPathDB" id="FungiDB:P168DRAFT_240978"/>
<dbReference type="CDD" id="cd00472">
    <property type="entry name" value="Ribosomal_L24e_L24"/>
    <property type="match status" value="1"/>
</dbReference>
<dbReference type="PROSITE" id="PS01073">
    <property type="entry name" value="RIBOSOMAL_L24E"/>
    <property type="match status" value="1"/>
</dbReference>
<dbReference type="Gene3D" id="6.10.250.1270">
    <property type="match status" value="1"/>
</dbReference>
<evidence type="ECO:0000256" key="1">
    <source>
        <dbReference type="ARBA" id="ARBA00005647"/>
    </source>
</evidence>
<dbReference type="InterPro" id="IPR000988">
    <property type="entry name" value="Ribosomal_eL24-rel_N"/>
</dbReference>
<keyword evidence="3" id="KW-0687">Ribonucleoprotein</keyword>
<evidence type="ECO:0000256" key="4">
    <source>
        <dbReference type="SAM" id="MobiDB-lite"/>
    </source>
</evidence>
<dbReference type="OrthoDB" id="1727108at2759"/>
<evidence type="ECO:0000313" key="7">
    <source>
        <dbReference type="Proteomes" id="UP000234254"/>
    </source>
</evidence>
<dbReference type="GeneID" id="36541268"/>
<dbReference type="InterPro" id="IPR023442">
    <property type="entry name" value="Ribosomal_eL24_CS"/>
</dbReference>
<comment type="caution">
    <text evidence="6">The sequence shown here is derived from an EMBL/GenBank/DDBJ whole genome shotgun (WGS) entry which is preliminary data.</text>
</comment>
<feature type="domain" description="Large ribosomal subunit protein eL24-related N-terminal" evidence="5">
    <location>
        <begin position="1"/>
        <end position="66"/>
    </location>
</feature>
<dbReference type="RefSeq" id="XP_024690846.1">
    <property type="nucleotide sequence ID" value="XM_024833744.1"/>
</dbReference>
<reference evidence="6" key="1">
    <citation type="submission" date="2016-12" db="EMBL/GenBank/DDBJ databases">
        <title>The genomes of Aspergillus section Nigri reveals drivers in fungal speciation.</title>
        <authorList>
            <consortium name="DOE Joint Genome Institute"/>
            <person name="Vesth T.C."/>
            <person name="Nybo J."/>
            <person name="Theobald S."/>
            <person name="Brandl J."/>
            <person name="Frisvad J.C."/>
            <person name="Nielsen K.F."/>
            <person name="Lyhne E.K."/>
            <person name="Kogle M.E."/>
            <person name="Kuo A."/>
            <person name="Riley R."/>
            <person name="Clum A."/>
            <person name="Nolan M."/>
            <person name="Lipzen A."/>
            <person name="Salamov A."/>
            <person name="Henrissat B."/>
            <person name="Wiebenga A."/>
            <person name="De vries R.P."/>
            <person name="Grigoriev I.V."/>
            <person name="Mortensen U.H."/>
            <person name="Andersen M.R."/>
            <person name="Baker S.E."/>
        </authorList>
    </citation>
    <scope>NUCLEOTIDE SEQUENCE</scope>
    <source>
        <strain evidence="6">IBT 28561</strain>
    </source>
</reference>
<organism evidence="6 7">
    <name type="scientific">Aspergillus campestris (strain IBT 28561)</name>
    <dbReference type="NCBI Taxonomy" id="1392248"/>
    <lineage>
        <taxon>Eukaryota</taxon>
        <taxon>Fungi</taxon>
        <taxon>Dikarya</taxon>
        <taxon>Ascomycota</taxon>
        <taxon>Pezizomycotina</taxon>
        <taxon>Eurotiomycetes</taxon>
        <taxon>Eurotiomycetidae</taxon>
        <taxon>Eurotiales</taxon>
        <taxon>Aspergillaceae</taxon>
        <taxon>Aspergillus</taxon>
        <taxon>Aspergillus subgen. Circumdati</taxon>
    </lineage>
</organism>
<comment type="similarity">
    <text evidence="1">Belongs to the eukaryotic ribosomal protein eL24 family.</text>
</comment>
<dbReference type="GO" id="GO:0002181">
    <property type="term" value="P:cytoplasmic translation"/>
    <property type="evidence" value="ECO:0007669"/>
    <property type="project" value="TreeGrafter"/>
</dbReference>